<dbReference type="Proteomes" id="UP000480570">
    <property type="component" value="Unassembled WGS sequence"/>
</dbReference>
<feature type="domain" description="Zinc-ribbon" evidence="2">
    <location>
        <begin position="5"/>
        <end position="26"/>
    </location>
</feature>
<gene>
    <name evidence="3" type="ORF">GB992_05975</name>
</gene>
<organism evidence="3 4">
    <name type="scientific">Furfurilactobacillus rossiae</name>
    <dbReference type="NCBI Taxonomy" id="231049"/>
    <lineage>
        <taxon>Bacteria</taxon>
        <taxon>Bacillati</taxon>
        <taxon>Bacillota</taxon>
        <taxon>Bacilli</taxon>
        <taxon>Lactobacillales</taxon>
        <taxon>Lactobacillaceae</taxon>
        <taxon>Furfurilactobacillus</taxon>
    </lineage>
</organism>
<dbReference type="InterPro" id="IPR026870">
    <property type="entry name" value="Zinc_ribbon_dom"/>
</dbReference>
<name>A0A7C9MRS1_9LACO</name>
<comment type="caution">
    <text evidence="3">The sequence shown here is derived from an EMBL/GenBank/DDBJ whole genome shotgun (WGS) entry which is preliminary data.</text>
</comment>
<keyword evidence="1" id="KW-1133">Transmembrane helix</keyword>
<dbReference type="EMBL" id="WEZT01000008">
    <property type="protein sequence ID" value="MYV05408.1"/>
    <property type="molecule type" value="Genomic_DNA"/>
</dbReference>
<evidence type="ECO:0000259" key="2">
    <source>
        <dbReference type="Pfam" id="PF13240"/>
    </source>
</evidence>
<sequence>MNKKFCPECGTPNDGNTIFCINCGFKFPSSEPFPPSTQPKVNSEVTTFDSISNNEPQSNANIWATLIIILLIIGSIVGIVIHQNPPQTTEQKIKSCVVAHTAKDDYKVMINKSKKAIGLEAKDSDIIDSMEQMVDKQVYYEEDADIQSTGTKISKSIKQKVGSGWTLIILNPENSDRELWRYKDGNLDYAVEDDF</sequence>
<keyword evidence="1" id="KW-0472">Membrane</keyword>
<evidence type="ECO:0000313" key="3">
    <source>
        <dbReference type="EMBL" id="MYV05408.1"/>
    </source>
</evidence>
<feature type="transmembrane region" description="Helical" evidence="1">
    <location>
        <begin position="62"/>
        <end position="82"/>
    </location>
</feature>
<proteinExistence type="predicted"/>
<accession>A0A7C9MRS1</accession>
<protein>
    <recommendedName>
        <fullName evidence="2">Zinc-ribbon domain-containing protein</fullName>
    </recommendedName>
</protein>
<keyword evidence="1" id="KW-0812">Transmembrane</keyword>
<evidence type="ECO:0000256" key="1">
    <source>
        <dbReference type="SAM" id="Phobius"/>
    </source>
</evidence>
<dbReference type="AlphaFoldDB" id="A0A7C9MRS1"/>
<evidence type="ECO:0000313" key="4">
    <source>
        <dbReference type="Proteomes" id="UP000480570"/>
    </source>
</evidence>
<dbReference type="Pfam" id="PF13240">
    <property type="entry name" value="Zn_Ribbon_1"/>
    <property type="match status" value="1"/>
</dbReference>
<reference evidence="3 4" key="1">
    <citation type="journal article" date="2019" name="Appl. Environ. Microbiol.">
        <title>Genetic determinants of hydroxycinnamic acid metabolism in heterofermentative lactobacilli.</title>
        <authorList>
            <person name="Gaur G."/>
            <person name="Oh J.H."/>
            <person name="Filannino P."/>
            <person name="Gobbetti M."/>
            <person name="van Pijkeren J.P."/>
            <person name="Ganzle M.G."/>
        </authorList>
    </citation>
    <scope>NUCLEOTIDE SEQUENCE [LARGE SCALE GENOMIC DNA]</scope>
    <source>
        <strain evidence="3 4">FUA3583</strain>
    </source>
</reference>